<evidence type="ECO:0000256" key="3">
    <source>
        <dbReference type="ARBA" id="ARBA00023027"/>
    </source>
</evidence>
<dbReference type="InterPro" id="IPR036291">
    <property type="entry name" value="NAD(P)-bd_dom_sf"/>
</dbReference>
<dbReference type="Pfam" id="PF02826">
    <property type="entry name" value="2-Hacid_dh_C"/>
    <property type="match status" value="1"/>
</dbReference>
<evidence type="ECO:0000259" key="6">
    <source>
        <dbReference type="Pfam" id="PF02826"/>
    </source>
</evidence>
<dbReference type="OrthoDB" id="298012at2759"/>
<dbReference type="PANTHER" id="PTHR43761">
    <property type="entry name" value="D-ISOMER SPECIFIC 2-HYDROXYACID DEHYDROGENASE FAMILY PROTEIN (AFU_ORTHOLOGUE AFUA_1G13630)"/>
    <property type="match status" value="1"/>
</dbReference>
<dbReference type="SUPFAM" id="SSF52283">
    <property type="entry name" value="Formate/glycerate dehydrogenase catalytic domain-like"/>
    <property type="match status" value="1"/>
</dbReference>
<evidence type="ECO:0000313" key="8">
    <source>
        <dbReference type="Proteomes" id="UP000266188"/>
    </source>
</evidence>
<proteinExistence type="inferred from homology"/>
<dbReference type="InterPro" id="IPR006140">
    <property type="entry name" value="D-isomer_DH_NAD-bd"/>
</dbReference>
<evidence type="ECO:0000256" key="1">
    <source>
        <dbReference type="ARBA" id="ARBA00005854"/>
    </source>
</evidence>
<feature type="domain" description="D-isomer specific 2-hydroxyacid dehydrogenase catalytic" evidence="5">
    <location>
        <begin position="38"/>
        <end position="338"/>
    </location>
</feature>
<keyword evidence="3" id="KW-0520">NAD</keyword>
<accession>A0A3A2ZQ11</accession>
<keyword evidence="8" id="KW-1185">Reference proteome</keyword>
<dbReference type="EMBL" id="MVGC01000060">
    <property type="protein sequence ID" value="RJE25046.1"/>
    <property type="molecule type" value="Genomic_DNA"/>
</dbReference>
<evidence type="ECO:0000259" key="5">
    <source>
        <dbReference type="Pfam" id="PF00389"/>
    </source>
</evidence>
<dbReference type="InterPro" id="IPR006139">
    <property type="entry name" value="D-isomer_2_OHA_DH_cat_dom"/>
</dbReference>
<dbReference type="GO" id="GO:0051287">
    <property type="term" value="F:NAD binding"/>
    <property type="evidence" value="ECO:0007669"/>
    <property type="project" value="InterPro"/>
</dbReference>
<dbReference type="GO" id="GO:0016616">
    <property type="term" value="F:oxidoreductase activity, acting on the CH-OH group of donors, NAD or NADP as acceptor"/>
    <property type="evidence" value="ECO:0007669"/>
    <property type="project" value="InterPro"/>
</dbReference>
<gene>
    <name evidence="7" type="ORF">PHISCL_02639</name>
</gene>
<reference evidence="8" key="1">
    <citation type="submission" date="2017-02" db="EMBL/GenBank/DDBJ databases">
        <authorList>
            <person name="Tafer H."/>
            <person name="Lopandic K."/>
        </authorList>
    </citation>
    <scope>NUCLEOTIDE SEQUENCE [LARGE SCALE GENOMIC DNA]</scope>
    <source>
        <strain evidence="8">CBS 366.77</strain>
    </source>
</reference>
<dbReference type="SUPFAM" id="SSF51735">
    <property type="entry name" value="NAD(P)-binding Rossmann-fold domains"/>
    <property type="match status" value="1"/>
</dbReference>
<dbReference type="CDD" id="cd05198">
    <property type="entry name" value="formate_dh_like"/>
    <property type="match status" value="1"/>
</dbReference>
<evidence type="ECO:0000313" key="7">
    <source>
        <dbReference type="EMBL" id="RJE25046.1"/>
    </source>
</evidence>
<dbReference type="AlphaFoldDB" id="A0A3A2ZQ11"/>
<comment type="caution">
    <text evidence="7">The sequence shown here is derived from an EMBL/GenBank/DDBJ whole genome shotgun (WGS) entry which is preliminary data.</text>
</comment>
<keyword evidence="2 4" id="KW-0560">Oxidoreductase</keyword>
<evidence type="ECO:0000256" key="2">
    <source>
        <dbReference type="ARBA" id="ARBA00023002"/>
    </source>
</evidence>
<dbReference type="Gene3D" id="3.40.50.720">
    <property type="entry name" value="NAD(P)-binding Rossmann-like Domain"/>
    <property type="match status" value="2"/>
</dbReference>
<organism evidence="7 8">
    <name type="scientific">Aspergillus sclerotialis</name>
    <dbReference type="NCBI Taxonomy" id="2070753"/>
    <lineage>
        <taxon>Eukaryota</taxon>
        <taxon>Fungi</taxon>
        <taxon>Dikarya</taxon>
        <taxon>Ascomycota</taxon>
        <taxon>Pezizomycotina</taxon>
        <taxon>Eurotiomycetes</taxon>
        <taxon>Eurotiomycetidae</taxon>
        <taxon>Eurotiales</taxon>
        <taxon>Aspergillaceae</taxon>
        <taxon>Aspergillus</taxon>
        <taxon>Aspergillus subgen. Polypaecilum</taxon>
    </lineage>
</organism>
<dbReference type="STRING" id="2070753.A0A3A2ZQ11"/>
<evidence type="ECO:0008006" key="9">
    <source>
        <dbReference type="Google" id="ProtNLM"/>
    </source>
</evidence>
<feature type="domain" description="D-isomer specific 2-hydroxyacid dehydrogenase NAD-binding" evidence="6">
    <location>
        <begin position="118"/>
        <end position="310"/>
    </location>
</feature>
<evidence type="ECO:0000256" key="4">
    <source>
        <dbReference type="RuleBase" id="RU003719"/>
    </source>
</evidence>
<dbReference type="Pfam" id="PF00389">
    <property type="entry name" value="2-Hacid_dh"/>
    <property type="match status" value="1"/>
</dbReference>
<sequence length="341" mass="36964">MNPLPSSTHHYIVFLQAAFLPVPEISLPAPSTVTKALYAQTSPSELHERIRDASIIVLSALKLDATALSPEVTPHLKFVVVAATGTDCIDLEACKARGIVVSNCPNANVESVSEHAIGLYFTTRRKLIDMHNLTRRGDWPERKTLMYNILDKKGQPPLTCQEEVAGIIGNGAVGKRIASIARALGMKVLISGRKNPKEASLMNGSHSERTPFETVLKESTVIFIAVPLTESTRDMISTPELDVISQHAVVVNVSRGGVVNEKAIVKALKDGSIAGAATDVFSEEPAGLDNSALLTEETNDLNLVVTPHMAWLSQKTWVNQSQMVKRVIEEWHSGKPINVVA</sequence>
<dbReference type="PANTHER" id="PTHR43761:SF1">
    <property type="entry name" value="D-ISOMER SPECIFIC 2-HYDROXYACID DEHYDROGENASE CATALYTIC DOMAIN-CONTAINING PROTEIN-RELATED"/>
    <property type="match status" value="1"/>
</dbReference>
<dbReference type="InterPro" id="IPR050418">
    <property type="entry name" value="D-iso_2-hydroxyacid_DH_PdxB"/>
</dbReference>
<name>A0A3A2ZQ11_9EURO</name>
<comment type="similarity">
    <text evidence="1 4">Belongs to the D-isomer specific 2-hydroxyacid dehydrogenase family.</text>
</comment>
<protein>
    <recommendedName>
        <fullName evidence="9">Glycerate dehydrogenase</fullName>
    </recommendedName>
</protein>
<dbReference type="Proteomes" id="UP000266188">
    <property type="component" value="Unassembled WGS sequence"/>
</dbReference>